<protein>
    <submittedName>
        <fullName evidence="1">YlbF family regulator</fullName>
    </submittedName>
</protein>
<dbReference type="EMBL" id="JAPDDR010000009">
    <property type="protein sequence ID" value="MCW1915428.1"/>
    <property type="molecule type" value="Genomic_DNA"/>
</dbReference>
<dbReference type="Proteomes" id="UP001165653">
    <property type="component" value="Unassembled WGS sequence"/>
</dbReference>
<dbReference type="SUPFAM" id="SSF158622">
    <property type="entry name" value="YheA/YmcA-like"/>
    <property type="match status" value="1"/>
</dbReference>
<name>A0ABT3G6F6_9BACT</name>
<evidence type="ECO:0000313" key="2">
    <source>
        <dbReference type="Proteomes" id="UP001165653"/>
    </source>
</evidence>
<dbReference type="InterPro" id="IPR010368">
    <property type="entry name" value="Com_YlbF"/>
</dbReference>
<proteinExistence type="predicted"/>
<gene>
    <name evidence="1" type="ORF">OJ996_17720</name>
</gene>
<keyword evidence="2" id="KW-1185">Reference proteome</keyword>
<accession>A0ABT3G6F6</accession>
<dbReference type="Gene3D" id="1.20.1500.10">
    <property type="entry name" value="YheA/YmcA-like"/>
    <property type="match status" value="1"/>
</dbReference>
<dbReference type="Pfam" id="PF06133">
    <property type="entry name" value="Com_YlbF"/>
    <property type="match status" value="1"/>
</dbReference>
<reference evidence="1" key="1">
    <citation type="submission" date="2022-10" db="EMBL/GenBank/DDBJ databases">
        <title>Luteolibacter sp. GHJ8, whole genome shotgun sequencing project.</title>
        <authorList>
            <person name="Zhao G."/>
            <person name="Shen L."/>
        </authorList>
    </citation>
    <scope>NUCLEOTIDE SEQUENCE</scope>
    <source>
        <strain evidence="1">GHJ8</strain>
    </source>
</reference>
<organism evidence="1 2">
    <name type="scientific">Luteolibacter rhizosphaerae</name>
    <dbReference type="NCBI Taxonomy" id="2989719"/>
    <lineage>
        <taxon>Bacteria</taxon>
        <taxon>Pseudomonadati</taxon>
        <taxon>Verrucomicrobiota</taxon>
        <taxon>Verrucomicrobiia</taxon>
        <taxon>Verrucomicrobiales</taxon>
        <taxon>Verrucomicrobiaceae</taxon>
        <taxon>Luteolibacter</taxon>
    </lineage>
</organism>
<dbReference type="InterPro" id="IPR023378">
    <property type="entry name" value="YheA/YmcA-like_dom_sf"/>
</dbReference>
<dbReference type="RefSeq" id="WP_264514977.1">
    <property type="nucleotide sequence ID" value="NZ_JAPDDR010000009.1"/>
</dbReference>
<evidence type="ECO:0000313" key="1">
    <source>
        <dbReference type="EMBL" id="MCW1915428.1"/>
    </source>
</evidence>
<comment type="caution">
    <text evidence="1">The sequence shown here is derived from an EMBL/GenBank/DDBJ whole genome shotgun (WGS) entry which is preliminary data.</text>
</comment>
<sequence length="140" mass="15393">MTLLTETSPVMEKTRELCAAIAADGHFAKLQKDVERFLDDDAARLMYQTVHERGEELHHKQHAGVKLAPTEIREFEAARDELMRNEVASAFLDAQGELESLQRTIGKYVNMTLELGRVPTDKDIAEAEKGGCCGGGGCGC</sequence>